<dbReference type="InterPro" id="IPR003599">
    <property type="entry name" value="Ig_sub"/>
</dbReference>
<dbReference type="InterPro" id="IPR013783">
    <property type="entry name" value="Ig-like_fold"/>
</dbReference>
<dbReference type="InterPro" id="IPR036458">
    <property type="entry name" value="Na:dicarbo_symporter_sf"/>
</dbReference>
<reference evidence="5 6" key="1">
    <citation type="journal article" date="2019" name="Sci. Data">
        <title>Hybrid genome assembly and annotation of Danionella translucida.</title>
        <authorList>
            <person name="Kadobianskyi M."/>
            <person name="Schulze L."/>
            <person name="Schuelke M."/>
            <person name="Judkewitz B."/>
        </authorList>
    </citation>
    <scope>NUCLEOTIDE SEQUENCE [LARGE SCALE GENOMIC DNA]</scope>
    <source>
        <strain evidence="5 6">Bolton</strain>
    </source>
</reference>
<dbReference type="OrthoDB" id="8741746at2759"/>
<dbReference type="PROSITE" id="PS50835">
    <property type="entry name" value="IG_LIKE"/>
    <property type="match status" value="1"/>
</dbReference>
<evidence type="ECO:0000256" key="2">
    <source>
        <dbReference type="ARBA" id="ARBA00022989"/>
    </source>
</evidence>
<gene>
    <name evidence="5" type="ORF">DNTS_029374</name>
</gene>
<proteinExistence type="predicted"/>
<dbReference type="Proteomes" id="UP000316079">
    <property type="component" value="Unassembled WGS sequence"/>
</dbReference>
<keyword evidence="2" id="KW-1133">Transmembrane helix</keyword>
<dbReference type="InterPro" id="IPR036179">
    <property type="entry name" value="Ig-like_dom_sf"/>
</dbReference>
<dbReference type="EMBL" id="SRMA01027035">
    <property type="protein sequence ID" value="TRY60679.1"/>
    <property type="molecule type" value="Genomic_DNA"/>
</dbReference>
<dbReference type="EMBL" id="SRMA01027035">
    <property type="protein sequence ID" value="TRY60678.1"/>
    <property type="molecule type" value="Genomic_DNA"/>
</dbReference>
<accession>A0A553N5G9</accession>
<dbReference type="AlphaFoldDB" id="A0A553N5G9"/>
<keyword evidence="1" id="KW-0812">Transmembrane</keyword>
<evidence type="ECO:0000313" key="6">
    <source>
        <dbReference type="Proteomes" id="UP000316079"/>
    </source>
</evidence>
<comment type="caution">
    <text evidence="5">The sequence shown here is derived from an EMBL/GenBank/DDBJ whole genome shotgun (WGS) entry which is preliminary data.</text>
</comment>
<dbReference type="PANTHER" id="PTHR21063:SF4">
    <property type="entry name" value="CD48 ANTIGEN-RELATED"/>
    <property type="match status" value="1"/>
</dbReference>
<evidence type="ECO:0000256" key="1">
    <source>
        <dbReference type="ARBA" id="ARBA00022692"/>
    </source>
</evidence>
<sequence>MMEVKYFQFPGELLMRMLKMLILPLVVSRERERERERDETLVHWDTSQHTLPSTRGINMKSTCSFLLFLSLLLSNGVFGEEPEEVSATMGESLTLHTGVKKEKDDLIVWYFGSDDTVLARLNGPADSVKIYRSDVSLNKENGSLTIQNVSSKDSGVLTVEIFNPNKKTLYKKFNIVVYDPLPIPQITRFSKRKLLCSVQNVRRVTLSWYNGTSLISSTSASDSHIDLFLPLKLEDKNNNIYSCVAHNSIRNLTKHLDPFQTAVDGWSLELRIVIWVILPPLAVFLLIRCLKSVG</sequence>
<evidence type="ECO:0000259" key="4">
    <source>
        <dbReference type="PROSITE" id="PS50835"/>
    </source>
</evidence>
<dbReference type="SUPFAM" id="SSF48726">
    <property type="entry name" value="Immunoglobulin"/>
    <property type="match status" value="1"/>
</dbReference>
<dbReference type="InterPro" id="IPR007110">
    <property type="entry name" value="Ig-like_dom"/>
</dbReference>
<dbReference type="CDD" id="cd00096">
    <property type="entry name" value="Ig"/>
    <property type="match status" value="1"/>
</dbReference>
<dbReference type="Pfam" id="PF07686">
    <property type="entry name" value="V-set"/>
    <property type="match status" value="1"/>
</dbReference>
<keyword evidence="6" id="KW-1185">Reference proteome</keyword>
<keyword evidence="3" id="KW-0472">Membrane</keyword>
<dbReference type="STRING" id="623744.A0A553N5G9"/>
<dbReference type="PANTHER" id="PTHR21063">
    <property type="entry name" value="LFA-3"/>
    <property type="match status" value="1"/>
</dbReference>
<dbReference type="Gene3D" id="2.60.40.10">
    <property type="entry name" value="Immunoglobulins"/>
    <property type="match status" value="2"/>
</dbReference>
<evidence type="ECO:0000313" key="5">
    <source>
        <dbReference type="EMBL" id="TRY60679.1"/>
    </source>
</evidence>
<dbReference type="GO" id="GO:0016020">
    <property type="term" value="C:membrane"/>
    <property type="evidence" value="ECO:0007669"/>
    <property type="project" value="InterPro"/>
</dbReference>
<dbReference type="Gene3D" id="1.10.3860.10">
    <property type="entry name" value="Sodium:dicarboxylate symporter"/>
    <property type="match status" value="1"/>
</dbReference>
<protein>
    <recommendedName>
        <fullName evidence="4">Ig-like domain-containing protein</fullName>
    </recommendedName>
</protein>
<feature type="domain" description="Ig-like" evidence="4">
    <location>
        <begin position="194"/>
        <end position="253"/>
    </location>
</feature>
<organism evidence="5 6">
    <name type="scientific">Danionella cerebrum</name>
    <dbReference type="NCBI Taxonomy" id="2873325"/>
    <lineage>
        <taxon>Eukaryota</taxon>
        <taxon>Metazoa</taxon>
        <taxon>Chordata</taxon>
        <taxon>Craniata</taxon>
        <taxon>Vertebrata</taxon>
        <taxon>Euteleostomi</taxon>
        <taxon>Actinopterygii</taxon>
        <taxon>Neopterygii</taxon>
        <taxon>Teleostei</taxon>
        <taxon>Ostariophysi</taxon>
        <taxon>Cypriniformes</taxon>
        <taxon>Danionidae</taxon>
        <taxon>Danioninae</taxon>
        <taxon>Danionella</taxon>
    </lineage>
</organism>
<reference evidence="5" key="2">
    <citation type="submission" date="2019-04" db="EMBL/GenBank/DDBJ databases">
        <authorList>
            <person name="Kadobianskyi M."/>
            <person name="Schulze L."/>
            <person name="Schuelke M."/>
            <person name="Judkewitz B."/>
        </authorList>
    </citation>
    <scope>NUCLEOTIDE SEQUENCE</scope>
    <source>
        <strain evidence="5">Bolton</strain>
        <tissue evidence="5">Whole-body</tissue>
    </source>
</reference>
<dbReference type="SMART" id="SM00409">
    <property type="entry name" value="IG"/>
    <property type="match status" value="1"/>
</dbReference>
<dbReference type="GO" id="GO:0015293">
    <property type="term" value="F:symporter activity"/>
    <property type="evidence" value="ECO:0007669"/>
    <property type="project" value="InterPro"/>
</dbReference>
<evidence type="ECO:0000256" key="3">
    <source>
        <dbReference type="ARBA" id="ARBA00023136"/>
    </source>
</evidence>
<dbReference type="InterPro" id="IPR013106">
    <property type="entry name" value="Ig_V-set"/>
</dbReference>
<dbReference type="PROSITE" id="PS00713">
    <property type="entry name" value="NA_DICARBOXYL_SYMP_1"/>
    <property type="match status" value="1"/>
</dbReference>
<name>A0A553N5G9_9TELE</name>
<dbReference type="InterPro" id="IPR018107">
    <property type="entry name" value="Na-dicarboxylate_symporter_CS"/>
</dbReference>